<gene>
    <name evidence="2" type="ORF">AFCDBAGC_1954</name>
</gene>
<keyword evidence="3" id="KW-1185">Reference proteome</keyword>
<feature type="region of interest" description="Disordered" evidence="1">
    <location>
        <begin position="1"/>
        <end position="28"/>
    </location>
</feature>
<dbReference type="Proteomes" id="UP001055117">
    <property type="component" value="Unassembled WGS sequence"/>
</dbReference>
<sequence length="490" mass="55466">MSEHDQNTGAVIIDFPKPKDTPDRPRTTVERASLAEVGRRDELIKILAPRLTSNTQMRWEDRLVLARNLRDYLGRLEAAGRLDVKKLADRVFGRPLGKALQEYRLPKGIEDLAQFRSRYPNRHLAGKPVRYHQIVVEAAKQAGTDERQAVIELARGSSHWPGAEDVGDEERRAANEVAEVLRLLRLPLDEVHPLDGYFDVIERHRILPVGDGDSLAFKQLDEFEWWVQDAFPAVTLATRWLKTDPQAVVVVVSDNAAGKRLPDAEFDRLYEHHRFFESTVSTRQVFSLGIGRLENGTGPVGIYRHEVVVSSRNGHTVVRQSKADRLGPGWNCVDIKVGGQVVQGAWQLMDALLNPPDEEDAYVDYDERRDVTIIPLTADWLLDTRERGWMITRSIGTGELWPVVANFRDSRLGHEDTLPAIIERCLLADGEKWGPVKELREHYHVVSAALRKWVATTDEKNRATLERMVTRLTTGASSEIATEVPEMPES</sequence>
<dbReference type="EMBL" id="BPQG01000028">
    <property type="protein sequence ID" value="GJD44091.1"/>
    <property type="molecule type" value="Genomic_DNA"/>
</dbReference>
<reference evidence="2 3" key="1">
    <citation type="journal article" date="2021" name="Front. Microbiol.">
        <title>Comprehensive Comparative Genomics and Phenotyping of Methylobacterium Species.</title>
        <authorList>
            <person name="Alessa O."/>
            <person name="Ogura Y."/>
            <person name="Fujitani Y."/>
            <person name="Takami H."/>
            <person name="Hayashi T."/>
            <person name="Sahin N."/>
            <person name="Tani A."/>
        </authorList>
    </citation>
    <scope>NUCLEOTIDE SEQUENCE [LARGE SCALE GENOMIC DNA]</scope>
    <source>
        <strain evidence="2 3">DSM 23679</strain>
    </source>
</reference>
<protein>
    <submittedName>
        <fullName evidence="2">Uncharacterized protein</fullName>
    </submittedName>
</protein>
<evidence type="ECO:0000313" key="2">
    <source>
        <dbReference type="EMBL" id="GJD44091.1"/>
    </source>
</evidence>
<comment type="caution">
    <text evidence="2">The sequence shown here is derived from an EMBL/GenBank/DDBJ whole genome shotgun (WGS) entry which is preliminary data.</text>
</comment>
<evidence type="ECO:0000256" key="1">
    <source>
        <dbReference type="SAM" id="MobiDB-lite"/>
    </source>
</evidence>
<name>A0ABQ4QH55_9HYPH</name>
<proteinExistence type="predicted"/>
<dbReference type="RefSeq" id="WP_238272086.1">
    <property type="nucleotide sequence ID" value="NZ_BPQG01000028.1"/>
</dbReference>
<feature type="compositionally biased region" description="Basic and acidic residues" evidence="1">
    <location>
        <begin position="16"/>
        <end position="28"/>
    </location>
</feature>
<accession>A0ABQ4QH55</accession>
<organism evidence="2 3">
    <name type="scientific">Methylobacterium cerastii</name>
    <dbReference type="NCBI Taxonomy" id="932741"/>
    <lineage>
        <taxon>Bacteria</taxon>
        <taxon>Pseudomonadati</taxon>
        <taxon>Pseudomonadota</taxon>
        <taxon>Alphaproteobacteria</taxon>
        <taxon>Hyphomicrobiales</taxon>
        <taxon>Methylobacteriaceae</taxon>
        <taxon>Methylobacterium</taxon>
    </lineage>
</organism>
<evidence type="ECO:0000313" key="3">
    <source>
        <dbReference type="Proteomes" id="UP001055117"/>
    </source>
</evidence>